<dbReference type="OrthoDB" id="1733191at2759"/>
<evidence type="ECO:0000256" key="1">
    <source>
        <dbReference type="SAM" id="MobiDB-lite"/>
    </source>
</evidence>
<dbReference type="InterPro" id="IPR011009">
    <property type="entry name" value="Kinase-like_dom_sf"/>
</dbReference>
<organism evidence="2 3">
    <name type="scientific">Pythium oligandrum</name>
    <name type="common">Mycoparasitic fungus</name>
    <dbReference type="NCBI Taxonomy" id="41045"/>
    <lineage>
        <taxon>Eukaryota</taxon>
        <taxon>Sar</taxon>
        <taxon>Stramenopiles</taxon>
        <taxon>Oomycota</taxon>
        <taxon>Peronosporomycetes</taxon>
        <taxon>Pythiales</taxon>
        <taxon>Pythiaceae</taxon>
        <taxon>Pythium</taxon>
    </lineage>
</organism>
<comment type="caution">
    <text evidence="2">The sequence shown here is derived from an EMBL/GenBank/DDBJ whole genome shotgun (WGS) entry which is preliminary data.</text>
</comment>
<feature type="compositionally biased region" description="Low complexity" evidence="1">
    <location>
        <begin position="104"/>
        <end position="117"/>
    </location>
</feature>
<dbReference type="Gene3D" id="1.10.510.10">
    <property type="entry name" value="Transferase(Phosphotransferase) domain 1"/>
    <property type="match status" value="1"/>
</dbReference>
<gene>
    <name evidence="2" type="ORF">Poli38472_008627</name>
</gene>
<name>A0A8K1FCM5_PYTOL</name>
<feature type="compositionally biased region" description="Basic and acidic residues" evidence="1">
    <location>
        <begin position="118"/>
        <end position="130"/>
    </location>
</feature>
<dbReference type="Proteomes" id="UP000794436">
    <property type="component" value="Unassembled WGS sequence"/>
</dbReference>
<reference evidence="2" key="1">
    <citation type="submission" date="2019-03" db="EMBL/GenBank/DDBJ databases">
        <title>Long read genome sequence of the mycoparasitic Pythium oligandrum ATCC 38472 isolated from sugarbeet rhizosphere.</title>
        <authorList>
            <person name="Gaulin E."/>
        </authorList>
    </citation>
    <scope>NUCLEOTIDE SEQUENCE</scope>
    <source>
        <strain evidence="2">ATCC 38472_TT</strain>
    </source>
</reference>
<keyword evidence="3" id="KW-1185">Reference proteome</keyword>
<dbReference type="EMBL" id="SPLM01000146">
    <property type="protein sequence ID" value="TMW55979.1"/>
    <property type="molecule type" value="Genomic_DNA"/>
</dbReference>
<protein>
    <submittedName>
        <fullName evidence="2">Uncharacterized protein</fullName>
    </submittedName>
</protein>
<dbReference type="AlphaFoldDB" id="A0A8K1FCM5"/>
<accession>A0A8K1FCM5</accession>
<evidence type="ECO:0000313" key="3">
    <source>
        <dbReference type="Proteomes" id="UP000794436"/>
    </source>
</evidence>
<evidence type="ECO:0000313" key="2">
    <source>
        <dbReference type="EMBL" id="TMW55979.1"/>
    </source>
</evidence>
<sequence>MFSTFLPLSSKFVPDKRKERRLRDYLQREASARKRIFPKGALELIESLLVLDPEQRLTAADSLKAVYFQVRPYAPENPESLPPIANLPPSHEYQTKKIRREQAAKQANGANGNNGTENDAKVKTEVKQENEAGEPPLKRRREG</sequence>
<proteinExistence type="predicted"/>
<feature type="region of interest" description="Disordered" evidence="1">
    <location>
        <begin position="99"/>
        <end position="143"/>
    </location>
</feature>
<dbReference type="SUPFAM" id="SSF56112">
    <property type="entry name" value="Protein kinase-like (PK-like)"/>
    <property type="match status" value="1"/>
</dbReference>